<sequence>MVARVPVLEVRPCLDRGRFPAKVVPGEPLTVEALVLPDTVDVGAAVVLTAPDGKRRDPVPMRHLGDHVWSATVTADAVGAWTYHVESWQESLRTWAGRVVTDIDHGADPETVLAQGSALVLALGNEDPAALEVGDDLLDTTTPAHERLAEGLAYVASLPEHLGRADVGSTEPLPLRVDPERALVGAWYRLAPSTPDGTLADATARLDHVAALGFDVVRLPPLHPTRGRPWHCAPVVGGHLDVDPRLGTVADLDALVQRAHQVGLEVALELTWTVASGHPWLEQHAGWFVPTGDDTWRLDPDAEPAGVLGLVLETLVGWADRGVGAFVVQDAHHWPLGLWEHVLRELAAAAPDVLLLSEGDASPAQAHALALVGFHQTTPALHEALGVADVEDVLAGVGRGSVTRTHLVAAPGGGRASTLDDGGAATRCAWAAVAALGSPAWETSSTLEEVDGPSSEPEPDVATFLGRLNELRRAHPALLRRRGLVLHRVHHAGVLAFSRSDGEDTLLVVVDLFPAFPKSVGVPDALGAPGERLQDELDGTWHTLDALTLDPAHPVRVLTARR</sequence>
<dbReference type="InterPro" id="IPR021828">
    <property type="entry name" value="GlgE_dom_N/S"/>
</dbReference>
<evidence type="ECO:0000313" key="3">
    <source>
        <dbReference type="Proteomes" id="UP000067689"/>
    </source>
</evidence>
<dbReference type="SUPFAM" id="SSF51445">
    <property type="entry name" value="(Trans)glycosidases"/>
    <property type="match status" value="1"/>
</dbReference>
<dbReference type="Gene3D" id="2.60.40.10">
    <property type="entry name" value="Immunoglobulins"/>
    <property type="match status" value="1"/>
</dbReference>
<dbReference type="OrthoDB" id="9805159at2"/>
<dbReference type="AlphaFoldDB" id="A0A0U4CUG0"/>
<dbReference type="Proteomes" id="UP000067689">
    <property type="component" value="Chromosome"/>
</dbReference>
<dbReference type="PATRIC" id="fig|2041.4.peg.1437"/>
<accession>A0A0U4CUG0</accession>
<proteinExistence type="predicted"/>
<gene>
    <name evidence="2" type="ORF">AERYTH_06855</name>
</gene>
<protein>
    <recommendedName>
        <fullName evidence="1">Alpha-1,4-glucan:maltose-1-phosphate maltosyltransferase domain-containing protein</fullName>
    </recommendedName>
</protein>
<keyword evidence="3" id="KW-1185">Reference proteome</keyword>
<dbReference type="Gene3D" id="3.20.20.80">
    <property type="entry name" value="Glycosidases"/>
    <property type="match status" value="1"/>
</dbReference>
<dbReference type="GO" id="GO:0009313">
    <property type="term" value="P:oligosaccharide catabolic process"/>
    <property type="evidence" value="ECO:0007669"/>
    <property type="project" value="TreeGrafter"/>
</dbReference>
<dbReference type="RefSeq" id="WP_067856364.1">
    <property type="nucleotide sequence ID" value="NZ_CP011502.1"/>
</dbReference>
<dbReference type="InterPro" id="IPR017853">
    <property type="entry name" value="GH"/>
</dbReference>
<name>A0A0U4CUG0_9ACTN</name>
<dbReference type="InterPro" id="IPR013783">
    <property type="entry name" value="Ig-like_fold"/>
</dbReference>
<dbReference type="EMBL" id="CP011502">
    <property type="protein sequence ID" value="ALX04429.1"/>
    <property type="molecule type" value="Genomic_DNA"/>
</dbReference>
<dbReference type="GO" id="GO:0004556">
    <property type="term" value="F:alpha-amylase activity"/>
    <property type="evidence" value="ECO:0007669"/>
    <property type="project" value="TreeGrafter"/>
</dbReference>
<dbReference type="STRING" id="2041.AERYTH_06855"/>
<dbReference type="Gene3D" id="1.20.58.80">
    <property type="entry name" value="Phosphotransferase system, lactose/cellobiose-type IIA subunit"/>
    <property type="match status" value="1"/>
</dbReference>
<reference evidence="2 3" key="1">
    <citation type="journal article" date="1991" name="Int. J. Syst. Bacteriol.">
        <title>Description of the erythromycin-producing bacterium Arthrobacter sp. strain NRRL B-3381 as Aeromicrobium erythreum gen. nov., sp. nov.</title>
        <authorList>
            <person name="Miller E.S."/>
            <person name="Woese C.R."/>
            <person name="Brenner S."/>
        </authorList>
    </citation>
    <scope>NUCLEOTIDE SEQUENCE [LARGE SCALE GENOMIC DNA]</scope>
    <source>
        <strain evidence="2 3">AR18</strain>
    </source>
</reference>
<evidence type="ECO:0000259" key="1">
    <source>
        <dbReference type="Pfam" id="PF11896"/>
    </source>
</evidence>
<dbReference type="PANTHER" id="PTHR10357">
    <property type="entry name" value="ALPHA-AMYLASE FAMILY MEMBER"/>
    <property type="match status" value="1"/>
</dbReference>
<dbReference type="Pfam" id="PF11896">
    <property type="entry name" value="GlgE_dom_N_S"/>
    <property type="match status" value="1"/>
</dbReference>
<evidence type="ECO:0000313" key="2">
    <source>
        <dbReference type="EMBL" id="ALX04429.1"/>
    </source>
</evidence>
<feature type="domain" description="Alpha-1,4-glucan:maltose-1-phosphate maltosyltransferase" evidence="1">
    <location>
        <begin position="4"/>
        <end position="178"/>
    </location>
</feature>
<dbReference type="KEGG" id="aer:AERYTH_06855"/>
<dbReference type="PANTHER" id="PTHR10357:SF203">
    <property type="entry name" value="ALPHA-1,4-GLUCAN:MALTOSE-1-PHOSPHATE MALTOSYLTRANSFERASE 2"/>
    <property type="match status" value="1"/>
</dbReference>
<organism evidence="2 3">
    <name type="scientific">Aeromicrobium erythreum</name>
    <dbReference type="NCBI Taxonomy" id="2041"/>
    <lineage>
        <taxon>Bacteria</taxon>
        <taxon>Bacillati</taxon>
        <taxon>Actinomycetota</taxon>
        <taxon>Actinomycetes</taxon>
        <taxon>Propionibacteriales</taxon>
        <taxon>Nocardioidaceae</taxon>
        <taxon>Aeromicrobium</taxon>
    </lineage>
</organism>